<keyword evidence="6" id="KW-1185">Reference proteome</keyword>
<reference evidence="5" key="1">
    <citation type="submission" date="2021-01" db="EMBL/GenBank/DDBJ databases">
        <title>Whole genome shotgun sequence of Actinoplanes ferrugineus NBRC 15555.</title>
        <authorList>
            <person name="Komaki H."/>
            <person name="Tamura T."/>
        </authorList>
    </citation>
    <scope>NUCLEOTIDE SEQUENCE</scope>
    <source>
        <strain evidence="5">NBRC 15555</strain>
    </source>
</reference>
<gene>
    <name evidence="5" type="ORF">Afe05nite_38560</name>
</gene>
<dbReference type="GO" id="GO:0003677">
    <property type="term" value="F:DNA binding"/>
    <property type="evidence" value="ECO:0007669"/>
    <property type="project" value="InterPro"/>
</dbReference>
<keyword evidence="3" id="KW-0378">Hydrolase</keyword>
<evidence type="ECO:0000256" key="3">
    <source>
        <dbReference type="ARBA" id="ARBA00022801"/>
    </source>
</evidence>
<dbReference type="GO" id="GO:0009307">
    <property type="term" value="P:DNA restriction-modification system"/>
    <property type="evidence" value="ECO:0007669"/>
    <property type="project" value="InterPro"/>
</dbReference>
<organism evidence="5 6">
    <name type="scientific">Paractinoplanes ferrugineus</name>
    <dbReference type="NCBI Taxonomy" id="113564"/>
    <lineage>
        <taxon>Bacteria</taxon>
        <taxon>Bacillati</taxon>
        <taxon>Actinomycetota</taxon>
        <taxon>Actinomycetes</taxon>
        <taxon>Micromonosporales</taxon>
        <taxon>Micromonosporaceae</taxon>
        <taxon>Paractinoplanes</taxon>
    </lineage>
</organism>
<keyword evidence="1" id="KW-0540">Nuclease</keyword>
<dbReference type="InterPro" id="IPR015210">
    <property type="entry name" value="NaeI"/>
</dbReference>
<evidence type="ECO:0000313" key="6">
    <source>
        <dbReference type="Proteomes" id="UP000598174"/>
    </source>
</evidence>
<dbReference type="RefSeq" id="WP_203818510.1">
    <property type="nucleotide sequence ID" value="NZ_BAAABP010000038.1"/>
</dbReference>
<dbReference type="InterPro" id="IPR037057">
    <property type="entry name" value="DNA_rep_MutH/T2_RE_sf"/>
</dbReference>
<dbReference type="AlphaFoldDB" id="A0A919M9Y4"/>
<dbReference type="Proteomes" id="UP000598174">
    <property type="component" value="Unassembled WGS sequence"/>
</dbReference>
<accession>A0A919M9Y4</accession>
<feature type="domain" description="Type II restriction enzyme NaeI" evidence="4">
    <location>
        <begin position="66"/>
        <end position="296"/>
    </location>
</feature>
<evidence type="ECO:0000256" key="2">
    <source>
        <dbReference type="ARBA" id="ARBA00022759"/>
    </source>
</evidence>
<evidence type="ECO:0000259" key="4">
    <source>
        <dbReference type="Pfam" id="PF09126"/>
    </source>
</evidence>
<protein>
    <recommendedName>
        <fullName evidence="4">Type II restriction enzyme NaeI domain-containing protein</fullName>
    </recommendedName>
</protein>
<proteinExistence type="predicted"/>
<dbReference type="Gene3D" id="3.40.600.10">
    <property type="entry name" value="DNA mismatch repair MutH/Restriction endonuclease, type II"/>
    <property type="match status" value="1"/>
</dbReference>
<dbReference type="InterPro" id="IPR011335">
    <property type="entry name" value="Restrct_endonuc-II-like"/>
</dbReference>
<evidence type="ECO:0000313" key="5">
    <source>
        <dbReference type="EMBL" id="GIE12016.1"/>
    </source>
</evidence>
<sequence length="348" mass="39503">MRKERDDLSRIPNNKRRREHGARILLGPGQICLNDRDEAHVIETGQDDVDLKTVHSWIENRQDFASTIGDALEDTVYYVLDCARTGRYDLGDPDVDSDEKRVIGTKLQYHVLQYLGLPKKKHPDTEIASVDVELKGTIGSNWTIPREGQCGITLAIRLDIEKNTHESWLIRTHRAWLNDGINNDGKRTISAAARIRFGIKLYPEKKMRENPLKRLTPGQAAKVFDSRGQEPRLIDLFTSLPETVIPRPTILTVCAGRNDPINRVRKIRNTMRNNGYELLCGTWIEHRRVAEELDLDLSSAAWAAVPLDKLDESSKATIRRAYSARNFSFEGGSDGLHSELSDQTAREN</sequence>
<keyword evidence="2" id="KW-0255">Endonuclease</keyword>
<dbReference type="Gene3D" id="1.10.10.10">
    <property type="entry name" value="Winged helix-like DNA-binding domain superfamily/Winged helix DNA-binding domain"/>
    <property type="match status" value="1"/>
</dbReference>
<comment type="caution">
    <text evidence="5">The sequence shown here is derived from an EMBL/GenBank/DDBJ whole genome shotgun (WGS) entry which is preliminary data.</text>
</comment>
<evidence type="ECO:0000256" key="1">
    <source>
        <dbReference type="ARBA" id="ARBA00022722"/>
    </source>
</evidence>
<dbReference type="GO" id="GO:0009036">
    <property type="term" value="F:type II site-specific deoxyribonuclease activity"/>
    <property type="evidence" value="ECO:0007669"/>
    <property type="project" value="InterPro"/>
</dbReference>
<name>A0A919M9Y4_9ACTN</name>
<dbReference type="SUPFAM" id="SSF52980">
    <property type="entry name" value="Restriction endonuclease-like"/>
    <property type="match status" value="1"/>
</dbReference>
<dbReference type="EMBL" id="BOMM01000035">
    <property type="protein sequence ID" value="GIE12016.1"/>
    <property type="molecule type" value="Genomic_DNA"/>
</dbReference>
<dbReference type="Pfam" id="PF09126">
    <property type="entry name" value="NaeI"/>
    <property type="match status" value="1"/>
</dbReference>
<dbReference type="InterPro" id="IPR036388">
    <property type="entry name" value="WH-like_DNA-bd_sf"/>
</dbReference>